<comment type="caution">
    <text evidence="1">The sequence shown here is derived from an EMBL/GenBank/DDBJ whole genome shotgun (WGS) entry which is preliminary data.</text>
</comment>
<reference evidence="1 2" key="1">
    <citation type="journal article" date="2019" name="Int. J. Syst. Evol. Microbiol.">
        <title>The Global Catalogue of Microorganisms (GCM) 10K type strain sequencing project: providing services to taxonomists for standard genome sequencing and annotation.</title>
        <authorList>
            <consortium name="The Broad Institute Genomics Platform"/>
            <consortium name="The Broad Institute Genome Sequencing Center for Infectious Disease"/>
            <person name="Wu L."/>
            <person name="Ma J."/>
        </authorList>
    </citation>
    <scope>NUCLEOTIDE SEQUENCE [LARGE SCALE GENOMIC DNA]</scope>
    <source>
        <strain evidence="1 2">CGMCC 1.12125</strain>
    </source>
</reference>
<gene>
    <name evidence="1" type="ORF">ACFR9U_04615</name>
</gene>
<evidence type="ECO:0000313" key="1">
    <source>
        <dbReference type="EMBL" id="MFD1586252.1"/>
    </source>
</evidence>
<keyword evidence="2" id="KW-1185">Reference proteome</keyword>
<proteinExistence type="predicted"/>
<dbReference type="Proteomes" id="UP001597119">
    <property type="component" value="Unassembled WGS sequence"/>
</dbReference>
<protein>
    <submittedName>
        <fullName evidence="1">Uncharacterized protein</fullName>
    </submittedName>
</protein>
<dbReference type="RefSeq" id="WP_247376254.1">
    <property type="nucleotide sequence ID" value="NZ_JALLGV010000002.1"/>
</dbReference>
<name>A0ABD6C8P8_9EURY</name>
<dbReference type="AlphaFoldDB" id="A0ABD6C8P8"/>
<dbReference type="EMBL" id="JBHUDJ010000002">
    <property type="protein sequence ID" value="MFD1586252.1"/>
    <property type="molecule type" value="Genomic_DNA"/>
</dbReference>
<organism evidence="1 2">
    <name type="scientific">Halorientalis brevis</name>
    <dbReference type="NCBI Taxonomy" id="1126241"/>
    <lineage>
        <taxon>Archaea</taxon>
        <taxon>Methanobacteriati</taxon>
        <taxon>Methanobacteriota</taxon>
        <taxon>Stenosarchaea group</taxon>
        <taxon>Halobacteria</taxon>
        <taxon>Halobacteriales</taxon>
        <taxon>Haloarculaceae</taxon>
        <taxon>Halorientalis</taxon>
    </lineage>
</organism>
<sequence>MSKEPVSIYYLYRENRDDIVGETIRALLDNGCRANSDGATHGWRVTASRDWDHVDSIEEVIDLLDSADSGRCEVWAERMPIEVSIDIETSRVPTGFRHVALSVSNLYFKETSHDDDRTRDEYLGRFLQLSNAVHRRTEPFCGYGFYRSPRIERYVPTEEQVITGDIDYPCWANYFSRRTVDSIGRETILSAPVHRTETLHDDSILLVVNQYPYQFPGADQDAVVDHLGLSLPT</sequence>
<evidence type="ECO:0000313" key="2">
    <source>
        <dbReference type="Proteomes" id="UP001597119"/>
    </source>
</evidence>
<accession>A0ABD6C8P8</accession>